<evidence type="ECO:0000256" key="1">
    <source>
        <dbReference type="ARBA" id="ARBA00023015"/>
    </source>
</evidence>
<dbReference type="InterPro" id="IPR000835">
    <property type="entry name" value="HTH_MarR-typ"/>
</dbReference>
<dbReference type="InterPro" id="IPR036388">
    <property type="entry name" value="WH-like_DNA-bd_sf"/>
</dbReference>
<dbReference type="SUPFAM" id="SSF46785">
    <property type="entry name" value="Winged helix' DNA-binding domain"/>
    <property type="match status" value="1"/>
</dbReference>
<dbReference type="InterPro" id="IPR052067">
    <property type="entry name" value="Metal_resp_HTH_trans_reg"/>
</dbReference>
<proteinExistence type="predicted"/>
<evidence type="ECO:0000313" key="6">
    <source>
        <dbReference type="Proteomes" id="UP000320160"/>
    </source>
</evidence>
<dbReference type="InterPro" id="IPR036390">
    <property type="entry name" value="WH_DNA-bd_sf"/>
</dbReference>
<evidence type="ECO:0000256" key="2">
    <source>
        <dbReference type="ARBA" id="ARBA00023125"/>
    </source>
</evidence>
<comment type="caution">
    <text evidence="5">The sequence shown here is derived from an EMBL/GenBank/DDBJ whole genome shotgun (WGS) entry which is preliminary data.</text>
</comment>
<dbReference type="PANTHER" id="PTHR35790">
    <property type="entry name" value="HTH-TYPE TRANSCRIPTIONAL REGULATOR PCHR"/>
    <property type="match status" value="1"/>
</dbReference>
<dbReference type="AlphaFoldDB" id="A0A553WHM6"/>
<dbReference type="PANTHER" id="PTHR35790:SF4">
    <property type="entry name" value="HTH-TYPE TRANSCRIPTIONAL REGULATOR PCHR"/>
    <property type="match status" value="1"/>
</dbReference>
<dbReference type="PRINTS" id="PR00598">
    <property type="entry name" value="HTHMARR"/>
</dbReference>
<dbReference type="Proteomes" id="UP000320160">
    <property type="component" value="Unassembled WGS sequence"/>
</dbReference>
<dbReference type="SMART" id="SM00347">
    <property type="entry name" value="HTH_MARR"/>
    <property type="match status" value="1"/>
</dbReference>
<dbReference type="PROSITE" id="PS50995">
    <property type="entry name" value="HTH_MARR_2"/>
    <property type="match status" value="1"/>
</dbReference>
<evidence type="ECO:0000256" key="3">
    <source>
        <dbReference type="ARBA" id="ARBA00023163"/>
    </source>
</evidence>
<organism evidence="5 6">
    <name type="scientific">Sphingorhabdus contaminans</name>
    <dbReference type="NCBI Taxonomy" id="1343899"/>
    <lineage>
        <taxon>Bacteria</taxon>
        <taxon>Pseudomonadati</taxon>
        <taxon>Pseudomonadota</taxon>
        <taxon>Alphaproteobacteria</taxon>
        <taxon>Sphingomonadales</taxon>
        <taxon>Sphingomonadaceae</taxon>
        <taxon>Sphingorhabdus</taxon>
    </lineage>
</organism>
<dbReference type="EMBL" id="VKKU01000001">
    <property type="protein sequence ID" value="TSB04207.1"/>
    <property type="molecule type" value="Genomic_DNA"/>
</dbReference>
<keyword evidence="3" id="KW-0804">Transcription</keyword>
<dbReference type="GO" id="GO:0003700">
    <property type="term" value="F:DNA-binding transcription factor activity"/>
    <property type="evidence" value="ECO:0007669"/>
    <property type="project" value="InterPro"/>
</dbReference>
<dbReference type="Gene3D" id="1.10.10.10">
    <property type="entry name" value="Winged helix-like DNA-binding domain superfamily/Winged helix DNA-binding domain"/>
    <property type="match status" value="1"/>
</dbReference>
<keyword evidence="1" id="KW-0805">Transcription regulation</keyword>
<name>A0A553WHM6_9SPHN</name>
<sequence length="150" mass="16408">MARAKQQLKLAEFLPYQLSITSNAVSDLISRAYRGRFALKIPEWRLMAVLGEVPSATQRELVAATAMDKVTVNRASKALEDRMLIGRAPNVADGRSHHLALTATGRELYDQIVPLALSVEAELEKILGSGEAQALEKMLAQLRARVAELG</sequence>
<accession>A0A553WHM6</accession>
<dbReference type="GO" id="GO:0003677">
    <property type="term" value="F:DNA binding"/>
    <property type="evidence" value="ECO:0007669"/>
    <property type="project" value="UniProtKB-KW"/>
</dbReference>
<feature type="domain" description="HTH marR-type" evidence="4">
    <location>
        <begin position="1"/>
        <end position="144"/>
    </location>
</feature>
<dbReference type="OrthoDB" id="8906692at2"/>
<protein>
    <submittedName>
        <fullName evidence="5">Winged helix-turn-helix transcriptional regulator</fullName>
    </submittedName>
</protein>
<evidence type="ECO:0000259" key="4">
    <source>
        <dbReference type="PROSITE" id="PS50995"/>
    </source>
</evidence>
<evidence type="ECO:0000313" key="5">
    <source>
        <dbReference type="EMBL" id="TSB04207.1"/>
    </source>
</evidence>
<keyword evidence="2" id="KW-0238">DNA-binding</keyword>
<keyword evidence="6" id="KW-1185">Reference proteome</keyword>
<reference evidence="5 6" key="1">
    <citation type="submission" date="2019-07" db="EMBL/GenBank/DDBJ databases">
        <authorList>
            <person name="Park M."/>
        </authorList>
    </citation>
    <scope>NUCLEOTIDE SEQUENCE [LARGE SCALE GENOMIC DNA]</scope>
    <source>
        <strain evidence="5 6">KCTC32445</strain>
    </source>
</reference>
<dbReference type="Pfam" id="PF12802">
    <property type="entry name" value="MarR_2"/>
    <property type="match status" value="1"/>
</dbReference>
<gene>
    <name evidence="5" type="ORF">FOM92_01885</name>
</gene>
<dbReference type="RefSeq" id="WP_143775079.1">
    <property type="nucleotide sequence ID" value="NZ_OZ260107.1"/>
</dbReference>